<dbReference type="CDD" id="cd04301">
    <property type="entry name" value="NAT_SF"/>
    <property type="match status" value="1"/>
</dbReference>
<dbReference type="Gene3D" id="3.40.630.30">
    <property type="match status" value="1"/>
</dbReference>
<dbReference type="Proteomes" id="UP000560000">
    <property type="component" value="Unassembled WGS sequence"/>
</dbReference>
<dbReference type="PROSITE" id="PS51186">
    <property type="entry name" value="GNAT"/>
    <property type="match status" value="1"/>
</dbReference>
<feature type="region of interest" description="Disordered" evidence="1">
    <location>
        <begin position="184"/>
        <end position="204"/>
    </location>
</feature>
<accession>A0A099CVN6</accession>
<dbReference type="InterPro" id="IPR016181">
    <property type="entry name" value="Acyl_CoA_acyltransferase"/>
</dbReference>
<comment type="caution">
    <text evidence="3">The sequence shown here is derived from an EMBL/GenBank/DDBJ whole genome shotgun (WGS) entry which is preliminary data.</text>
</comment>
<feature type="domain" description="N-acetyltransferase" evidence="2">
    <location>
        <begin position="3"/>
        <end position="163"/>
    </location>
</feature>
<dbReference type="GO" id="GO:0016747">
    <property type="term" value="F:acyltransferase activity, transferring groups other than amino-acyl groups"/>
    <property type="evidence" value="ECO:0007669"/>
    <property type="project" value="InterPro"/>
</dbReference>
<keyword evidence="5" id="KW-1185">Reference proteome</keyword>
<dbReference type="STRING" id="1543381.LF63_0105335"/>
<evidence type="ECO:0000313" key="3">
    <source>
        <dbReference type="EMBL" id="KGI77839.1"/>
    </source>
</evidence>
<evidence type="ECO:0000256" key="1">
    <source>
        <dbReference type="SAM" id="MobiDB-lite"/>
    </source>
</evidence>
<reference evidence="4 6" key="2">
    <citation type="submission" date="2020-08" db="EMBL/GenBank/DDBJ databases">
        <title>Genomic Encyclopedia of Type Strains, Phase IV (KMG-IV): sequencing the most valuable type-strain genomes for metagenomic binning, comparative biology and taxonomic classification.</title>
        <authorList>
            <person name="Goeker M."/>
        </authorList>
    </citation>
    <scope>NUCLEOTIDE SEQUENCE [LARGE SCALE GENOMIC DNA]</scope>
    <source>
        <strain evidence="4 6">DSM 107085</strain>
    </source>
</reference>
<dbReference type="AlphaFoldDB" id="A0A099CVN6"/>
<gene>
    <name evidence="4" type="ORF">HNQ86_001164</name>
    <name evidence="3" type="ORF">LF63_0105335</name>
</gene>
<dbReference type="EMBL" id="JROI01000010">
    <property type="protein sequence ID" value="KGI77839.1"/>
    <property type="molecule type" value="Genomic_DNA"/>
</dbReference>
<reference evidence="3 5" key="1">
    <citation type="submission" date="2014-09" db="EMBL/GenBank/DDBJ databases">
        <title>Xanthomonadaceae 3.5X direct submission.</title>
        <authorList>
            <person name="Fang T."/>
            <person name="Wang H."/>
        </authorList>
    </citation>
    <scope>NUCLEOTIDE SEQUENCE [LARGE SCALE GENOMIC DNA]</scope>
    <source>
        <strain evidence="3 5">3.5X</strain>
    </source>
</reference>
<protein>
    <recommendedName>
        <fullName evidence="2">N-acetyltransferase domain-containing protein</fullName>
    </recommendedName>
</protein>
<name>A0A099CVN6_9GAMM</name>
<proteinExistence type="predicted"/>
<evidence type="ECO:0000313" key="6">
    <source>
        <dbReference type="Proteomes" id="UP000560000"/>
    </source>
</evidence>
<evidence type="ECO:0000259" key="2">
    <source>
        <dbReference type="PROSITE" id="PS51186"/>
    </source>
</evidence>
<dbReference type="Pfam" id="PF00583">
    <property type="entry name" value="Acetyltransf_1"/>
    <property type="match status" value="1"/>
</dbReference>
<evidence type="ECO:0000313" key="5">
    <source>
        <dbReference type="Proteomes" id="UP000029708"/>
    </source>
</evidence>
<dbReference type="RefSeq" id="WP_043100160.1">
    <property type="nucleotide sequence ID" value="NZ_JACHET010000001.1"/>
</dbReference>
<dbReference type="OrthoDB" id="6182349at2"/>
<dbReference type="EMBL" id="JACHET010000001">
    <property type="protein sequence ID" value="MBB6183819.1"/>
    <property type="molecule type" value="Genomic_DNA"/>
</dbReference>
<dbReference type="HOGENOM" id="CLU_106328_0_0_6"/>
<sequence length="204" mass="23065">MVLAVRDVCEHDLDAVLAVNNAAGEGILPMSKAQLRHFFDTADYFRVAEADGTIAGFLVAMRENADHDSPNFLWFRERLPRFLYVDRIVIARNNRRHGLGRVFYSDVQSYAEVRVPQLTCEVFLEPRDDATLLFHGSFGFHEVGQQRMPGSDRPVSLLSKDLCSYDFVRERYLDQGGLPDLPWLGERPRAGSADTQRAVGNPHA</sequence>
<evidence type="ECO:0000313" key="4">
    <source>
        <dbReference type="EMBL" id="MBB6183819.1"/>
    </source>
</evidence>
<dbReference type="InterPro" id="IPR000182">
    <property type="entry name" value="GNAT_dom"/>
</dbReference>
<dbReference type="SUPFAM" id="SSF55729">
    <property type="entry name" value="Acyl-CoA N-acyltransferases (Nat)"/>
    <property type="match status" value="1"/>
</dbReference>
<organism evidence="3 5">
    <name type="scientific">Oleiagrimonas soli</name>
    <dbReference type="NCBI Taxonomy" id="1543381"/>
    <lineage>
        <taxon>Bacteria</taxon>
        <taxon>Pseudomonadati</taxon>
        <taxon>Pseudomonadota</taxon>
        <taxon>Gammaproteobacteria</taxon>
        <taxon>Lysobacterales</taxon>
        <taxon>Rhodanobacteraceae</taxon>
        <taxon>Oleiagrimonas</taxon>
    </lineage>
</organism>
<dbReference type="Proteomes" id="UP000029708">
    <property type="component" value="Unassembled WGS sequence"/>
</dbReference>